<evidence type="ECO:0000256" key="6">
    <source>
        <dbReference type="ARBA" id="ARBA00022679"/>
    </source>
</evidence>
<dbReference type="EMBL" id="KQ971372">
    <property type="protein sequence ID" value="EFA09658.1"/>
    <property type="molecule type" value="Genomic_DNA"/>
</dbReference>
<dbReference type="OMA" id="PCCPFEF"/>
<dbReference type="STRING" id="7070.D6WZR3"/>
<keyword evidence="5 10" id="KW-0489">Methyltransferase</keyword>
<dbReference type="Pfam" id="PF07757">
    <property type="entry name" value="AdoMet_MTase"/>
    <property type="match status" value="1"/>
</dbReference>
<evidence type="ECO:0000256" key="1">
    <source>
        <dbReference type="ARBA" id="ARBA00002778"/>
    </source>
</evidence>
<name>D6WZR3_TRICA</name>
<dbReference type="EC" id="2.1.1.211" evidence="10"/>
<dbReference type="HOGENOM" id="CLU_021025_1_0_1"/>
<evidence type="ECO:0000313" key="12">
    <source>
        <dbReference type="Proteomes" id="UP000007266"/>
    </source>
</evidence>
<dbReference type="Proteomes" id="UP000007266">
    <property type="component" value="Linkage group 9"/>
</dbReference>
<dbReference type="FunCoup" id="D6WZR3">
    <property type="interactions" value="1198"/>
</dbReference>
<dbReference type="eggNOG" id="KOG3790">
    <property type="taxonomic scope" value="Eukaryota"/>
</dbReference>
<comment type="catalytic activity">
    <reaction evidence="9 10">
        <text>uridine(44) in tRNA(Ser) + S-adenosyl-L-methionine = 2'-O-methyluridine(44) in tRNA(Ser) + S-adenosyl-L-homocysteine + H(+)</text>
        <dbReference type="Rhea" id="RHEA:43100"/>
        <dbReference type="Rhea" id="RHEA-COMP:10339"/>
        <dbReference type="Rhea" id="RHEA-COMP:10340"/>
        <dbReference type="ChEBI" id="CHEBI:15378"/>
        <dbReference type="ChEBI" id="CHEBI:57856"/>
        <dbReference type="ChEBI" id="CHEBI:59789"/>
        <dbReference type="ChEBI" id="CHEBI:65315"/>
        <dbReference type="ChEBI" id="CHEBI:74478"/>
        <dbReference type="EC" id="2.1.1.211"/>
    </reaction>
</comment>
<dbReference type="PANTHER" id="PTHR21210:SF0">
    <property type="entry name" value="TRNA (URACIL-O(2)-)-METHYLTRANSFERASE-RELATED"/>
    <property type="match status" value="1"/>
</dbReference>
<proteinExistence type="inferred from homology"/>
<accession>D6WZR3</accession>
<dbReference type="GO" id="GO:0141101">
    <property type="term" value="F:tRNA(Ser) (uridine(44)-2'-O-)-methyltransferase activity"/>
    <property type="evidence" value="ECO:0007669"/>
    <property type="project" value="UniProtKB-EC"/>
</dbReference>
<keyword evidence="6 10" id="KW-0808">Transferase</keyword>
<dbReference type="InterPro" id="IPR011671">
    <property type="entry name" value="tRNA_uracil_MeTrfase"/>
</dbReference>
<evidence type="ECO:0000256" key="4">
    <source>
        <dbReference type="ARBA" id="ARBA00022490"/>
    </source>
</evidence>
<keyword evidence="7 10" id="KW-0949">S-adenosyl-L-methionine</keyword>
<reference evidence="11 12" key="2">
    <citation type="journal article" date="2010" name="Nucleic Acids Res.">
        <title>BeetleBase in 2010: revisions to provide comprehensive genomic information for Tribolium castaneum.</title>
        <authorList>
            <person name="Kim H.S."/>
            <person name="Murphy T."/>
            <person name="Xia J."/>
            <person name="Caragea D."/>
            <person name="Park Y."/>
            <person name="Beeman R.W."/>
            <person name="Lorenzen M.D."/>
            <person name="Butcher S."/>
            <person name="Manak J.R."/>
            <person name="Brown S.J."/>
        </authorList>
    </citation>
    <scope>GENOME REANNOTATION</scope>
    <source>
        <strain evidence="11 12">Georgia GA2</strain>
    </source>
</reference>
<comment type="subcellular location">
    <subcellularLocation>
        <location evidence="2 10">Cytoplasm</location>
    </subcellularLocation>
</comment>
<dbReference type="GO" id="GO:0005737">
    <property type="term" value="C:cytoplasm"/>
    <property type="evidence" value="ECO:0007669"/>
    <property type="project" value="UniProtKB-SubCell"/>
</dbReference>
<dbReference type="GO" id="GO:0030488">
    <property type="term" value="P:tRNA methylation"/>
    <property type="evidence" value="ECO:0000318"/>
    <property type="project" value="GO_Central"/>
</dbReference>
<evidence type="ECO:0000256" key="5">
    <source>
        <dbReference type="ARBA" id="ARBA00022603"/>
    </source>
</evidence>
<dbReference type="KEGG" id="tca:100142259"/>
<keyword evidence="4 10" id="KW-0963">Cytoplasm</keyword>
<evidence type="ECO:0000256" key="9">
    <source>
        <dbReference type="ARBA" id="ARBA00047957"/>
    </source>
</evidence>
<comment type="similarity">
    <text evidence="3 10">Belongs to the TRM44 family.</text>
</comment>
<sequence>MEEVPLVRSCTQVPLENFWKAVLVYHNRPHVINRKLAAIVPLIFCKITLNCPGVKRLRDVFTWESLIYEVRKLPDLSQITPQFIKNITEIYDKKATVEETALETLDNCYEGTFLSIRQLLSRKNNEKCLEIAIFDKDTQTVTFLAAQEQTSPIIAPRFPYHIHLTKSGHLTIILNEFEIAETASAEWLADKLFPKLMKWSENDISDDSVIKSLSLVAPSDYCTLYSELKVKYGRDLVEKWPQKAKTDPQKYVFEDIAIAAYLISLWRHLKTENINFVDCGCGNGLLVYILNKEGFKGCGFDIRSRQVWEIYGGEADLRTGAVTPESIYPDATWLIGNHSDELTPWIPIIALNSSPKTNFFVLPCCPYDLSGRKYVRINAALSQYGDYLDYVKNISTMCGFTTSVDKLRIPSTKRTCLVGNKNEPELEETRQKMKEFVEKNTRDFVPRAAVEKVRNCTRLDPDLKKKIINLIVDELLQTPCDSEISDWKTGGTMSLEELSQKISSEDRKALKNECGGLQTLIKNHRYIFELRKTWVTLRAPQTLKQTDKYKDKPCWFHENYPYGCLHSAEICCYKHVEKN</sequence>
<dbReference type="PANTHER" id="PTHR21210">
    <property type="entry name" value="TRNA (URACIL-O(2)-)-METHYLTRANSFERASE-RELATED"/>
    <property type="match status" value="1"/>
</dbReference>
<evidence type="ECO:0000256" key="8">
    <source>
        <dbReference type="ARBA" id="ARBA00022694"/>
    </source>
</evidence>
<dbReference type="PhylomeDB" id="D6WZR3"/>
<dbReference type="OrthoDB" id="10047021at2759"/>
<reference evidence="11 12" key="1">
    <citation type="journal article" date="2008" name="Nature">
        <title>The genome of the model beetle and pest Tribolium castaneum.</title>
        <authorList>
            <consortium name="Tribolium Genome Sequencing Consortium"/>
            <person name="Richards S."/>
            <person name="Gibbs R.A."/>
            <person name="Weinstock G.M."/>
            <person name="Brown S.J."/>
            <person name="Denell R."/>
            <person name="Beeman R.W."/>
            <person name="Gibbs R."/>
            <person name="Beeman R.W."/>
            <person name="Brown S.J."/>
            <person name="Bucher G."/>
            <person name="Friedrich M."/>
            <person name="Grimmelikhuijzen C.J."/>
            <person name="Klingler M."/>
            <person name="Lorenzen M."/>
            <person name="Richards S."/>
            <person name="Roth S."/>
            <person name="Schroder R."/>
            <person name="Tautz D."/>
            <person name="Zdobnov E.M."/>
            <person name="Muzny D."/>
            <person name="Gibbs R.A."/>
            <person name="Weinstock G.M."/>
            <person name="Attaway T."/>
            <person name="Bell S."/>
            <person name="Buhay C.J."/>
            <person name="Chandrabose M.N."/>
            <person name="Chavez D."/>
            <person name="Clerk-Blankenburg K.P."/>
            <person name="Cree A."/>
            <person name="Dao M."/>
            <person name="Davis C."/>
            <person name="Chacko J."/>
            <person name="Dinh H."/>
            <person name="Dugan-Rocha S."/>
            <person name="Fowler G."/>
            <person name="Garner T.T."/>
            <person name="Garnes J."/>
            <person name="Gnirke A."/>
            <person name="Hawes A."/>
            <person name="Hernandez J."/>
            <person name="Hines S."/>
            <person name="Holder M."/>
            <person name="Hume J."/>
            <person name="Jhangiani S.N."/>
            <person name="Joshi V."/>
            <person name="Khan Z.M."/>
            <person name="Jackson L."/>
            <person name="Kovar C."/>
            <person name="Kowis A."/>
            <person name="Lee S."/>
            <person name="Lewis L.R."/>
            <person name="Margolis J."/>
            <person name="Morgan M."/>
            <person name="Nazareth L.V."/>
            <person name="Nguyen N."/>
            <person name="Okwuonu G."/>
            <person name="Parker D."/>
            <person name="Richards S."/>
            <person name="Ruiz S.J."/>
            <person name="Santibanez J."/>
            <person name="Savard J."/>
            <person name="Scherer S.E."/>
            <person name="Schneider B."/>
            <person name="Sodergren E."/>
            <person name="Tautz D."/>
            <person name="Vattahil S."/>
            <person name="Villasana D."/>
            <person name="White C.S."/>
            <person name="Wright R."/>
            <person name="Park Y."/>
            <person name="Beeman R.W."/>
            <person name="Lord J."/>
            <person name="Oppert B."/>
            <person name="Lorenzen M."/>
            <person name="Brown S."/>
            <person name="Wang L."/>
            <person name="Savard J."/>
            <person name="Tautz D."/>
            <person name="Richards S."/>
            <person name="Weinstock G."/>
            <person name="Gibbs R.A."/>
            <person name="Liu Y."/>
            <person name="Worley K."/>
            <person name="Weinstock G."/>
            <person name="Elsik C.G."/>
            <person name="Reese J.T."/>
            <person name="Elhaik E."/>
            <person name="Landan G."/>
            <person name="Graur D."/>
            <person name="Arensburger P."/>
            <person name="Atkinson P."/>
            <person name="Beeman R.W."/>
            <person name="Beidler J."/>
            <person name="Brown S.J."/>
            <person name="Demuth J.P."/>
            <person name="Drury D.W."/>
            <person name="Du Y.Z."/>
            <person name="Fujiwara H."/>
            <person name="Lorenzen M."/>
            <person name="Maselli V."/>
            <person name="Osanai M."/>
            <person name="Park Y."/>
            <person name="Robertson H.M."/>
            <person name="Tu Z."/>
            <person name="Wang J.J."/>
            <person name="Wang S."/>
            <person name="Richards S."/>
            <person name="Song H."/>
            <person name="Zhang L."/>
            <person name="Sodergren E."/>
            <person name="Werner D."/>
            <person name="Stanke M."/>
            <person name="Morgenstern B."/>
            <person name="Solovyev V."/>
            <person name="Kosarev P."/>
            <person name="Brown G."/>
            <person name="Chen H.C."/>
            <person name="Ermolaeva O."/>
            <person name="Hlavina W."/>
            <person name="Kapustin Y."/>
            <person name="Kiryutin B."/>
            <person name="Kitts P."/>
            <person name="Maglott D."/>
            <person name="Pruitt K."/>
            <person name="Sapojnikov V."/>
            <person name="Souvorov A."/>
            <person name="Mackey A.J."/>
            <person name="Waterhouse R.M."/>
            <person name="Wyder S."/>
            <person name="Zdobnov E.M."/>
            <person name="Zdobnov E.M."/>
            <person name="Wyder S."/>
            <person name="Kriventseva E.V."/>
            <person name="Kadowaki T."/>
            <person name="Bork P."/>
            <person name="Aranda M."/>
            <person name="Bao R."/>
            <person name="Beermann A."/>
            <person name="Berns N."/>
            <person name="Bolognesi R."/>
            <person name="Bonneton F."/>
            <person name="Bopp D."/>
            <person name="Brown S.J."/>
            <person name="Bucher G."/>
            <person name="Butts T."/>
            <person name="Chaumot A."/>
            <person name="Denell R.E."/>
            <person name="Ferrier D.E."/>
            <person name="Friedrich M."/>
            <person name="Gordon C.M."/>
            <person name="Jindra M."/>
            <person name="Klingler M."/>
            <person name="Lan Q."/>
            <person name="Lattorff H.M."/>
            <person name="Laudet V."/>
            <person name="von Levetsow C."/>
            <person name="Liu Z."/>
            <person name="Lutz R."/>
            <person name="Lynch J.A."/>
            <person name="da Fonseca R.N."/>
            <person name="Posnien N."/>
            <person name="Reuter R."/>
            <person name="Roth S."/>
            <person name="Savard J."/>
            <person name="Schinko J.B."/>
            <person name="Schmitt C."/>
            <person name="Schoppmeier M."/>
            <person name="Schroder R."/>
            <person name="Shippy T.D."/>
            <person name="Simonnet F."/>
            <person name="Marques-Souza H."/>
            <person name="Tautz D."/>
            <person name="Tomoyasu Y."/>
            <person name="Trauner J."/>
            <person name="Van der Zee M."/>
            <person name="Vervoort M."/>
            <person name="Wittkopp N."/>
            <person name="Wimmer E.A."/>
            <person name="Yang X."/>
            <person name="Jones A.K."/>
            <person name="Sattelle D.B."/>
            <person name="Ebert P.R."/>
            <person name="Nelson D."/>
            <person name="Scott J.G."/>
            <person name="Beeman R.W."/>
            <person name="Muthukrishnan S."/>
            <person name="Kramer K.J."/>
            <person name="Arakane Y."/>
            <person name="Beeman R.W."/>
            <person name="Zhu Q."/>
            <person name="Hogenkamp D."/>
            <person name="Dixit R."/>
            <person name="Oppert B."/>
            <person name="Jiang H."/>
            <person name="Zou Z."/>
            <person name="Marshall J."/>
            <person name="Elpidina E."/>
            <person name="Vinokurov K."/>
            <person name="Oppert C."/>
            <person name="Zou Z."/>
            <person name="Evans J."/>
            <person name="Lu Z."/>
            <person name="Zhao P."/>
            <person name="Sumathipala N."/>
            <person name="Altincicek B."/>
            <person name="Vilcinskas A."/>
            <person name="Williams M."/>
            <person name="Hultmark D."/>
            <person name="Hetru C."/>
            <person name="Jiang H."/>
            <person name="Grimmelikhuijzen C.J."/>
            <person name="Hauser F."/>
            <person name="Cazzamali G."/>
            <person name="Williamson M."/>
            <person name="Park Y."/>
            <person name="Li B."/>
            <person name="Tanaka Y."/>
            <person name="Predel R."/>
            <person name="Neupert S."/>
            <person name="Schachtner J."/>
            <person name="Verleyen P."/>
            <person name="Raible F."/>
            <person name="Bork P."/>
            <person name="Friedrich M."/>
            <person name="Walden K.K."/>
            <person name="Robertson H.M."/>
            <person name="Angeli S."/>
            <person name="Foret S."/>
            <person name="Bucher G."/>
            <person name="Schuetz S."/>
            <person name="Maleszka R."/>
            <person name="Wimmer E.A."/>
            <person name="Beeman R.W."/>
            <person name="Lorenzen M."/>
            <person name="Tomoyasu Y."/>
            <person name="Miller S.C."/>
            <person name="Grossmann D."/>
            <person name="Bucher G."/>
        </authorList>
    </citation>
    <scope>NUCLEOTIDE SEQUENCE [LARGE SCALE GENOMIC DNA]</scope>
    <source>
        <strain evidence="11 12">Georgia GA2</strain>
    </source>
</reference>
<dbReference type="InterPro" id="IPR029063">
    <property type="entry name" value="SAM-dependent_MTases_sf"/>
</dbReference>
<evidence type="ECO:0000313" key="11">
    <source>
        <dbReference type="EMBL" id="EFA09658.1"/>
    </source>
</evidence>
<evidence type="ECO:0000256" key="10">
    <source>
        <dbReference type="RuleBase" id="RU368004"/>
    </source>
</evidence>
<dbReference type="InParanoid" id="D6WZR3"/>
<gene>
    <name evidence="11" type="primary">AUGUSTUS-3.0.2_11784</name>
    <name evidence="11" type="ORF">TcasGA2_TC011784</name>
</gene>
<evidence type="ECO:0000256" key="3">
    <source>
        <dbReference type="ARBA" id="ARBA00009056"/>
    </source>
</evidence>
<organism evidence="11 12">
    <name type="scientific">Tribolium castaneum</name>
    <name type="common">Red flour beetle</name>
    <dbReference type="NCBI Taxonomy" id="7070"/>
    <lineage>
        <taxon>Eukaryota</taxon>
        <taxon>Metazoa</taxon>
        <taxon>Ecdysozoa</taxon>
        <taxon>Arthropoda</taxon>
        <taxon>Hexapoda</taxon>
        <taxon>Insecta</taxon>
        <taxon>Pterygota</taxon>
        <taxon>Neoptera</taxon>
        <taxon>Endopterygota</taxon>
        <taxon>Coleoptera</taxon>
        <taxon>Polyphaga</taxon>
        <taxon>Cucujiformia</taxon>
        <taxon>Tenebrionidae</taxon>
        <taxon>Tenebrionidae incertae sedis</taxon>
        <taxon>Tribolium</taxon>
    </lineage>
</organism>
<dbReference type="GO" id="GO:0016300">
    <property type="term" value="F:tRNA (uridine) methyltransferase activity"/>
    <property type="evidence" value="ECO:0000318"/>
    <property type="project" value="GO_Central"/>
</dbReference>
<keyword evidence="12" id="KW-1185">Reference proteome</keyword>
<dbReference type="SUPFAM" id="SSF53335">
    <property type="entry name" value="S-adenosyl-L-methionine-dependent methyltransferases"/>
    <property type="match status" value="1"/>
</dbReference>
<evidence type="ECO:0000256" key="2">
    <source>
        <dbReference type="ARBA" id="ARBA00004496"/>
    </source>
</evidence>
<evidence type="ECO:0000256" key="7">
    <source>
        <dbReference type="ARBA" id="ARBA00022691"/>
    </source>
</evidence>
<comment type="function">
    <text evidence="10">Adenosyl-L-methionine (AdoMet)-dependent tRNA (uracil-O(2)-)-methyltransferase.</text>
</comment>
<keyword evidence="8 10" id="KW-0819">tRNA processing</keyword>
<comment type="function">
    <text evidence="1">Probable adenosyl-L-methionine (AdoMet)-dependent tRNA (uracil-O(2)-)-methyltransferase.</text>
</comment>
<protein>
    <recommendedName>
        <fullName evidence="10">tRNA (uracil-O(2)-)-methyltransferase</fullName>
        <ecNumber evidence="10">2.1.1.211</ecNumber>
    </recommendedName>
</protein>
<dbReference type="AlphaFoldDB" id="D6WZR3"/>